<dbReference type="EMBL" id="VOSK01000476">
    <property type="protein sequence ID" value="MPR30888.1"/>
    <property type="molecule type" value="Genomic_DNA"/>
</dbReference>
<dbReference type="InterPro" id="IPR054353">
    <property type="entry name" value="IstA-like_C"/>
</dbReference>
<dbReference type="SUPFAM" id="SSF53098">
    <property type="entry name" value="Ribonuclease H-like"/>
    <property type="match status" value="1"/>
</dbReference>
<organism evidence="3 4">
    <name type="scientific">Microvirga tunisiensis</name>
    <dbReference type="NCBI Taxonomy" id="2108360"/>
    <lineage>
        <taxon>Bacteria</taxon>
        <taxon>Pseudomonadati</taxon>
        <taxon>Pseudomonadota</taxon>
        <taxon>Alphaproteobacteria</taxon>
        <taxon>Hyphomicrobiales</taxon>
        <taxon>Methylobacteriaceae</taxon>
        <taxon>Microvirga</taxon>
    </lineage>
</organism>
<dbReference type="PROSITE" id="PS50994">
    <property type="entry name" value="INTEGRASE"/>
    <property type="match status" value="1"/>
</dbReference>
<accession>A0A5N7MVG6</accession>
<dbReference type="NCBIfam" id="NF033546">
    <property type="entry name" value="transpos_IS21"/>
    <property type="match status" value="1"/>
</dbReference>
<dbReference type="PANTHER" id="PTHR35004:SF7">
    <property type="entry name" value="INTEGRASE PROTEIN"/>
    <property type="match status" value="1"/>
</dbReference>
<dbReference type="Proteomes" id="UP000403266">
    <property type="component" value="Unassembled WGS sequence"/>
</dbReference>
<comment type="caution">
    <text evidence="3">The sequence shown here is derived from an EMBL/GenBank/DDBJ whole genome shotgun (WGS) entry which is preliminary data.</text>
</comment>
<dbReference type="InterPro" id="IPR001584">
    <property type="entry name" value="Integrase_cat-core"/>
</dbReference>
<dbReference type="Pfam" id="PF22483">
    <property type="entry name" value="Mu-transpos_C_2"/>
    <property type="match status" value="1"/>
</dbReference>
<dbReference type="GO" id="GO:0015074">
    <property type="term" value="P:DNA integration"/>
    <property type="evidence" value="ECO:0007669"/>
    <property type="project" value="InterPro"/>
</dbReference>
<sequence>MRLYMKLRTTRSQESAAAISGISVATGRRIERDPRPPSSRKERRDYRTRSDPFEGLWDEEIVPMLASAPGLRPITVLREMARRYPDRIDDSVRRSLERRIRTWRALHGPDQPVIFPQAHAPGRMGLSDFTDMSGLGVTIAGQTLHHRLYHFALVYSGFEHGEVVLGGESYTALASGLATALTTLGGAPAEHRSDSLSAAFRNLCHDQAEDLTRRFAALAAHYGMTPTRNNRGVAHENGSIESRHGHLKDRIEQALMLRGLVDFDTLAAYRAFVAGVIADHNRRHGDAIEIERAHLKALPPAPPVTWDEASVRVTSSSGFSFRHAFYTVPSRLIGHRLHLRVHDDRIEAFLAGMPVLSLPRGRAPAKTARRTTTHIVDYRHVIGSLRAKPGALAGLTYRDALWPRPAYRRAWEALVASQPVRDASRTMVALLALAHDRGLEADIAAALDAILDEGGLPVFAEIQARLMPQAASVPAVRIEMPSASVYDPLLRDVRLEIAP</sequence>
<protein>
    <submittedName>
        <fullName evidence="3">IS21 family transposase</fullName>
    </submittedName>
</protein>
<keyword evidence="4" id="KW-1185">Reference proteome</keyword>
<feature type="region of interest" description="Disordered" evidence="1">
    <location>
        <begin position="26"/>
        <end position="48"/>
    </location>
</feature>
<feature type="domain" description="Integrase catalytic" evidence="2">
    <location>
        <begin position="117"/>
        <end position="308"/>
    </location>
</feature>
<reference evidence="3 4" key="1">
    <citation type="journal article" date="2019" name="Syst. Appl. Microbiol.">
        <title>Microvirga tunisiensis sp. nov., a root nodule symbiotic bacterium isolated from Lupinus micranthus and L. luteus grown in Northern Tunisia.</title>
        <authorList>
            <person name="Msaddak A."/>
            <person name="Rejili M."/>
            <person name="Duran D."/>
            <person name="Mars M."/>
            <person name="Palacios J.M."/>
            <person name="Ruiz-Argueso T."/>
            <person name="Rey L."/>
            <person name="Imperial J."/>
        </authorList>
    </citation>
    <scope>NUCLEOTIDE SEQUENCE [LARGE SCALE GENOMIC DNA]</scope>
    <source>
        <strain evidence="3 4">Lmie10</strain>
    </source>
</reference>
<proteinExistence type="predicted"/>
<dbReference type="InterPro" id="IPR012337">
    <property type="entry name" value="RNaseH-like_sf"/>
</dbReference>
<dbReference type="AlphaFoldDB" id="A0A5N7MVG6"/>
<gene>
    <name evidence="3" type="ORF">FS320_39605</name>
</gene>
<dbReference type="PANTHER" id="PTHR35004">
    <property type="entry name" value="TRANSPOSASE RV3428C-RELATED"/>
    <property type="match status" value="1"/>
</dbReference>
<evidence type="ECO:0000313" key="4">
    <source>
        <dbReference type="Proteomes" id="UP000403266"/>
    </source>
</evidence>
<evidence type="ECO:0000259" key="2">
    <source>
        <dbReference type="PROSITE" id="PS50994"/>
    </source>
</evidence>
<evidence type="ECO:0000256" key="1">
    <source>
        <dbReference type="SAM" id="MobiDB-lite"/>
    </source>
</evidence>
<name>A0A5N7MVG6_9HYPH</name>
<evidence type="ECO:0000313" key="3">
    <source>
        <dbReference type="EMBL" id="MPR30888.1"/>
    </source>
</evidence>
<feature type="compositionally biased region" description="Basic and acidic residues" evidence="1">
    <location>
        <begin position="28"/>
        <end position="48"/>
    </location>
</feature>